<dbReference type="Proteomes" id="UP000797356">
    <property type="component" value="Chromosome 10"/>
</dbReference>
<dbReference type="EMBL" id="CM017881">
    <property type="protein sequence ID" value="KAG1362398.1"/>
    <property type="molecule type" value="Genomic_DNA"/>
</dbReference>
<dbReference type="PANTHER" id="PTHR33512">
    <property type="entry name" value="PROTEIN, PUTATIVE (DUF1191)-RELATED"/>
    <property type="match status" value="1"/>
</dbReference>
<feature type="transmembrane region" description="Helical" evidence="1">
    <location>
        <begin position="261"/>
        <end position="286"/>
    </location>
</feature>
<dbReference type="GO" id="GO:0016020">
    <property type="term" value="C:membrane"/>
    <property type="evidence" value="ECO:0007669"/>
    <property type="project" value="TreeGrafter"/>
</dbReference>
<organism evidence="2 3">
    <name type="scientific">Cocos nucifera</name>
    <name type="common">Coconut palm</name>
    <dbReference type="NCBI Taxonomy" id="13894"/>
    <lineage>
        <taxon>Eukaryota</taxon>
        <taxon>Viridiplantae</taxon>
        <taxon>Streptophyta</taxon>
        <taxon>Embryophyta</taxon>
        <taxon>Tracheophyta</taxon>
        <taxon>Spermatophyta</taxon>
        <taxon>Magnoliopsida</taxon>
        <taxon>Liliopsida</taxon>
        <taxon>Arecaceae</taxon>
        <taxon>Arecoideae</taxon>
        <taxon>Cocoseae</taxon>
        <taxon>Attaleinae</taxon>
        <taxon>Cocos</taxon>
    </lineage>
</organism>
<comment type="caution">
    <text evidence="2">The sequence shown here is derived from an EMBL/GenBank/DDBJ whole genome shotgun (WGS) entry which is preliminary data.</text>
</comment>
<protein>
    <submittedName>
        <fullName evidence="2">Uncharacterized protein</fullName>
    </submittedName>
</protein>
<reference evidence="2" key="2">
    <citation type="submission" date="2019-07" db="EMBL/GenBank/DDBJ databases">
        <authorList>
            <person name="Yang Y."/>
            <person name="Bocs S."/>
            <person name="Baudouin L."/>
        </authorList>
    </citation>
    <scope>NUCLEOTIDE SEQUENCE</scope>
    <source>
        <tissue evidence="2">Spear leaf of Hainan Tall coconut</tissue>
    </source>
</reference>
<dbReference type="InterPro" id="IPR010605">
    <property type="entry name" value="DUF1191"/>
</dbReference>
<keyword evidence="1" id="KW-1133">Transmembrane helix</keyword>
<keyword evidence="1" id="KW-0812">Transmembrane</keyword>
<evidence type="ECO:0000313" key="3">
    <source>
        <dbReference type="Proteomes" id="UP000797356"/>
    </source>
</evidence>
<sequence length="331" mass="36533">MVFQLKIKLQKNSFLSFFLAHSPMSLPSRPHLLLLLPVLIMLPPPSHQAQYPPRLIDRIVRDSAFQSYHTKHHKKTAILYKLLLPPSLSGVAAETVRYRAGSLRRHGAAIGEFRVAPGVFVHLHVERLIVVRQNLGNLSSMYNGYGNISGFQLVSPVLGLLFYNATSLHSSSSKNLSELKVSVSRKPITVDFSRAIGDLRRLRPLCAVFKLDGNVSLSNQTASNICVSRQQGHFALVVESSKNTDGIESIDQKVKESKWKVVVVSVAAGAFGAVLLGLIVVAVVSARRKRYEKEEMERRAYEEEVLQISMVGHVRTPAAAVVRTVPALGSN</sequence>
<evidence type="ECO:0000313" key="2">
    <source>
        <dbReference type="EMBL" id="KAG1362398.1"/>
    </source>
</evidence>
<dbReference type="OrthoDB" id="1101105at2759"/>
<proteinExistence type="predicted"/>
<keyword evidence="1" id="KW-0472">Membrane</keyword>
<name>A0A8K0IM44_COCNU</name>
<dbReference type="AlphaFoldDB" id="A0A8K0IM44"/>
<keyword evidence="3" id="KW-1185">Reference proteome</keyword>
<reference evidence="2" key="1">
    <citation type="journal article" date="2017" name="Gigascience">
        <title>The genome draft of coconut (Cocos nucifera).</title>
        <authorList>
            <person name="Xiao Y."/>
            <person name="Xu P."/>
            <person name="Fan H."/>
            <person name="Baudouin L."/>
            <person name="Xia W."/>
            <person name="Bocs S."/>
            <person name="Xu J."/>
            <person name="Li Q."/>
            <person name="Guo A."/>
            <person name="Zhou L."/>
            <person name="Li J."/>
            <person name="Wu Y."/>
            <person name="Ma Z."/>
            <person name="Armero A."/>
            <person name="Issali A.E."/>
            <person name="Liu N."/>
            <person name="Peng M."/>
            <person name="Yang Y."/>
        </authorList>
    </citation>
    <scope>NUCLEOTIDE SEQUENCE</scope>
    <source>
        <tissue evidence="2">Spear leaf of Hainan Tall coconut</tissue>
    </source>
</reference>
<dbReference type="PANTHER" id="PTHR33512:SF1">
    <property type="entry name" value="PROTEIN, PUTATIVE (DUF1191)-RELATED"/>
    <property type="match status" value="1"/>
</dbReference>
<evidence type="ECO:0000256" key="1">
    <source>
        <dbReference type="SAM" id="Phobius"/>
    </source>
</evidence>
<dbReference type="Pfam" id="PF06697">
    <property type="entry name" value="DUF1191"/>
    <property type="match status" value="1"/>
</dbReference>
<accession>A0A8K0IM44</accession>
<gene>
    <name evidence="2" type="ORF">COCNU_10G006170</name>
</gene>